<dbReference type="GO" id="GO:0005886">
    <property type="term" value="C:plasma membrane"/>
    <property type="evidence" value="ECO:0007669"/>
    <property type="project" value="UniProtKB-SubCell"/>
</dbReference>
<keyword evidence="4 7" id="KW-0812">Transmembrane</keyword>
<keyword evidence="10" id="KW-1185">Reference proteome</keyword>
<evidence type="ECO:0000256" key="3">
    <source>
        <dbReference type="ARBA" id="ARBA00022475"/>
    </source>
</evidence>
<feature type="domain" description="YetF C-terminal" evidence="8">
    <location>
        <begin position="104"/>
        <end position="183"/>
    </location>
</feature>
<dbReference type="PANTHER" id="PTHR34582">
    <property type="entry name" value="UPF0702 TRANSMEMBRANE PROTEIN YCAP"/>
    <property type="match status" value="1"/>
</dbReference>
<feature type="transmembrane region" description="Helical" evidence="7">
    <location>
        <begin position="27"/>
        <end position="46"/>
    </location>
</feature>
<dbReference type="RefSeq" id="WP_316902283.1">
    <property type="nucleotide sequence ID" value="NZ_CATWHI010000009.1"/>
</dbReference>
<evidence type="ECO:0000256" key="7">
    <source>
        <dbReference type="SAM" id="Phobius"/>
    </source>
</evidence>
<feature type="transmembrane region" description="Helical" evidence="7">
    <location>
        <begin position="78"/>
        <end position="97"/>
    </location>
</feature>
<evidence type="ECO:0000259" key="8">
    <source>
        <dbReference type="Pfam" id="PF04239"/>
    </source>
</evidence>
<keyword evidence="5 7" id="KW-1133">Transmembrane helix</keyword>
<dbReference type="EMBL" id="CATWHI010000009">
    <property type="protein sequence ID" value="CAJ0744686.1"/>
    <property type="molecule type" value="Genomic_DNA"/>
</dbReference>
<protein>
    <recommendedName>
        <fullName evidence="8">YetF C-terminal domain-containing protein</fullName>
    </recommendedName>
</protein>
<evidence type="ECO:0000313" key="10">
    <source>
        <dbReference type="Proteomes" id="UP001189225"/>
    </source>
</evidence>
<dbReference type="Pfam" id="PF04239">
    <property type="entry name" value="DUF421"/>
    <property type="match status" value="1"/>
</dbReference>
<proteinExistence type="inferred from homology"/>
<reference evidence="9 10" key="1">
    <citation type="submission" date="2023-07" db="EMBL/GenBank/DDBJ databases">
        <authorList>
            <person name="Peeters C."/>
        </authorList>
    </citation>
    <scope>NUCLEOTIDE SEQUENCE [LARGE SCALE GENOMIC DNA]</scope>
    <source>
        <strain evidence="9 10">R-16034</strain>
    </source>
</reference>
<keyword evidence="3" id="KW-1003">Cell membrane</keyword>
<dbReference type="InterPro" id="IPR023090">
    <property type="entry name" value="UPF0702_alpha/beta_dom_sf"/>
</dbReference>
<feature type="transmembrane region" description="Helical" evidence="7">
    <location>
        <begin position="53"/>
        <end position="72"/>
    </location>
</feature>
<comment type="similarity">
    <text evidence="2">Belongs to the UPF0702 family.</text>
</comment>
<keyword evidence="6 7" id="KW-0472">Membrane</keyword>
<evidence type="ECO:0000256" key="6">
    <source>
        <dbReference type="ARBA" id="ARBA00023136"/>
    </source>
</evidence>
<comment type="subcellular location">
    <subcellularLocation>
        <location evidence="1">Cell membrane</location>
        <topology evidence="1">Multi-pass membrane protein</topology>
    </subcellularLocation>
</comment>
<dbReference type="InterPro" id="IPR007353">
    <property type="entry name" value="DUF421"/>
</dbReference>
<dbReference type="AlphaFoldDB" id="A0AB72XC02"/>
<comment type="caution">
    <text evidence="9">The sequence shown here is derived from an EMBL/GenBank/DDBJ whole genome shotgun (WGS) entry which is preliminary data.</text>
</comment>
<dbReference type="PANTHER" id="PTHR34582:SF6">
    <property type="entry name" value="UPF0702 TRANSMEMBRANE PROTEIN YCAP"/>
    <property type="match status" value="1"/>
</dbReference>
<evidence type="ECO:0000256" key="5">
    <source>
        <dbReference type="ARBA" id="ARBA00022989"/>
    </source>
</evidence>
<organism evidence="9 10">
    <name type="scientific">Ralstonia edaphi</name>
    <dbReference type="NCBI Taxonomy" id="3058599"/>
    <lineage>
        <taxon>Bacteria</taxon>
        <taxon>Pseudomonadati</taxon>
        <taxon>Pseudomonadota</taxon>
        <taxon>Betaproteobacteria</taxon>
        <taxon>Burkholderiales</taxon>
        <taxon>Burkholderiaceae</taxon>
        <taxon>Ralstonia</taxon>
    </lineage>
</organism>
<evidence type="ECO:0000256" key="2">
    <source>
        <dbReference type="ARBA" id="ARBA00006448"/>
    </source>
</evidence>
<evidence type="ECO:0000313" key="9">
    <source>
        <dbReference type="EMBL" id="CAJ0744686.1"/>
    </source>
</evidence>
<evidence type="ECO:0000256" key="1">
    <source>
        <dbReference type="ARBA" id="ARBA00004651"/>
    </source>
</evidence>
<accession>A0AB72XC02</accession>
<sequence>MPNVPLSLVDWYRFFFGDASADFLPEVLLRTCVTYVLLIVAMRLLGRRVAGQYTLFEISIAVTLAAAIGVPLQTAERGLLPPLVIAAVAIVLQRALARAGSTHRRFDTLLSTDVTLLASDGRLDHAELSRSGMPREKVFQAMRIKGWQHLGQISRLYMEPSGSFSFIPARPARPGLSVLPVIDETLRAEGRMQGWSACIACGNTIEKEDLHGHRCDRCGSRDWTYAVTEVEC</sequence>
<evidence type="ECO:0000256" key="4">
    <source>
        <dbReference type="ARBA" id="ARBA00022692"/>
    </source>
</evidence>
<dbReference type="Gene3D" id="3.30.240.20">
    <property type="entry name" value="bsu07140 like domains"/>
    <property type="match status" value="1"/>
</dbReference>
<dbReference type="Proteomes" id="UP001189225">
    <property type="component" value="Unassembled WGS sequence"/>
</dbReference>
<gene>
    <name evidence="9" type="ORF">R16034_04712</name>
</gene>
<name>A0AB72XC02_9RALS</name>